<dbReference type="PROSITE" id="PS51471">
    <property type="entry name" value="FE2OG_OXY"/>
    <property type="match status" value="1"/>
</dbReference>
<keyword evidence="2" id="KW-0479">Metal-binding</keyword>
<evidence type="ECO:0000313" key="4">
    <source>
        <dbReference type="EMBL" id="KAJ9628445.1"/>
    </source>
</evidence>
<evidence type="ECO:0000259" key="3">
    <source>
        <dbReference type="PROSITE" id="PS51471"/>
    </source>
</evidence>
<dbReference type="Pfam" id="PF03171">
    <property type="entry name" value="2OG-FeII_Oxy"/>
    <property type="match status" value="1"/>
</dbReference>
<protein>
    <recommendedName>
        <fullName evidence="3">Fe2OG dioxygenase domain-containing protein</fullName>
    </recommendedName>
</protein>
<sequence length="352" mass="39230">MVVRKPTLEIPVIDISGFLRGDEDAKKTCALELRSALENVGFFQICGHSVSTDLQKRFIQNIADFFALPQPEKDKIGQDKSPCNRGYEAIGVERLEEIEDNSQIEKKEGFTVRCERPLGRFMTGPNQWPDPSLPGMSDFRGTYMEYYSAMHQLSTSMFRLMALSLDLDEHFFDAFAADPDGIQLCRSHKYPASPNGTSNRGRGIGAHTDFGALTLLLQDDIGGLEVLDKLTGTWHPVVPVEGAYVINIGDLMQRWTNDRYRSTMHRVWSPASDKARYSVAFFNDGALDTVIEAISTCVPAGQKPKYGPLKVEDHLVRRYKQSYSLGGANIITPSATLVSKMDSVVPLREIVA</sequence>
<dbReference type="GO" id="GO:0044283">
    <property type="term" value="P:small molecule biosynthetic process"/>
    <property type="evidence" value="ECO:0007669"/>
    <property type="project" value="UniProtKB-ARBA"/>
</dbReference>
<name>A0AA38XYH2_9EURO</name>
<evidence type="ECO:0000313" key="5">
    <source>
        <dbReference type="Proteomes" id="UP001172681"/>
    </source>
</evidence>
<comment type="caution">
    <text evidence="4">The sequence shown here is derived from an EMBL/GenBank/DDBJ whole genome shotgun (WGS) entry which is preliminary data.</text>
</comment>
<dbReference type="PRINTS" id="PR00682">
    <property type="entry name" value="IPNSYNTHASE"/>
</dbReference>
<evidence type="ECO:0000256" key="1">
    <source>
        <dbReference type="ARBA" id="ARBA00008056"/>
    </source>
</evidence>
<dbReference type="InterPro" id="IPR027443">
    <property type="entry name" value="IPNS-like_sf"/>
</dbReference>
<dbReference type="Proteomes" id="UP001172681">
    <property type="component" value="Unassembled WGS sequence"/>
</dbReference>
<dbReference type="InterPro" id="IPR044861">
    <property type="entry name" value="IPNS-like_FE2OG_OXY"/>
</dbReference>
<dbReference type="SUPFAM" id="SSF51197">
    <property type="entry name" value="Clavaminate synthase-like"/>
    <property type="match status" value="1"/>
</dbReference>
<accession>A0AA38XYH2</accession>
<dbReference type="EMBL" id="JAPDRN010000071">
    <property type="protein sequence ID" value="KAJ9628445.1"/>
    <property type="molecule type" value="Genomic_DNA"/>
</dbReference>
<dbReference type="Gene3D" id="2.60.120.330">
    <property type="entry name" value="B-lactam Antibiotic, Isopenicillin N Synthase, Chain"/>
    <property type="match status" value="1"/>
</dbReference>
<comment type="similarity">
    <text evidence="1 2">Belongs to the iron/ascorbate-dependent oxidoreductase family.</text>
</comment>
<feature type="domain" description="Fe2OG dioxygenase" evidence="3">
    <location>
        <begin position="178"/>
        <end position="285"/>
    </location>
</feature>
<dbReference type="InterPro" id="IPR026992">
    <property type="entry name" value="DIOX_N"/>
</dbReference>
<dbReference type="GO" id="GO:0016491">
    <property type="term" value="F:oxidoreductase activity"/>
    <property type="evidence" value="ECO:0007669"/>
    <property type="project" value="UniProtKB-KW"/>
</dbReference>
<organism evidence="4 5">
    <name type="scientific">Knufia peltigerae</name>
    <dbReference type="NCBI Taxonomy" id="1002370"/>
    <lineage>
        <taxon>Eukaryota</taxon>
        <taxon>Fungi</taxon>
        <taxon>Dikarya</taxon>
        <taxon>Ascomycota</taxon>
        <taxon>Pezizomycotina</taxon>
        <taxon>Eurotiomycetes</taxon>
        <taxon>Chaetothyriomycetidae</taxon>
        <taxon>Chaetothyriales</taxon>
        <taxon>Trichomeriaceae</taxon>
        <taxon>Knufia</taxon>
    </lineage>
</organism>
<evidence type="ECO:0000256" key="2">
    <source>
        <dbReference type="RuleBase" id="RU003682"/>
    </source>
</evidence>
<keyword evidence="5" id="KW-1185">Reference proteome</keyword>
<gene>
    <name evidence="4" type="ORF">H2204_009282</name>
</gene>
<proteinExistence type="inferred from homology"/>
<dbReference type="InterPro" id="IPR005123">
    <property type="entry name" value="Oxoglu/Fe-dep_dioxygenase_dom"/>
</dbReference>
<dbReference type="AlphaFoldDB" id="A0AA38XYH2"/>
<dbReference type="InterPro" id="IPR050231">
    <property type="entry name" value="Iron_ascorbate_oxido_reductase"/>
</dbReference>
<keyword evidence="2" id="KW-0408">Iron</keyword>
<dbReference type="Pfam" id="PF14226">
    <property type="entry name" value="DIOX_N"/>
    <property type="match status" value="1"/>
</dbReference>
<dbReference type="GO" id="GO:0046872">
    <property type="term" value="F:metal ion binding"/>
    <property type="evidence" value="ECO:0007669"/>
    <property type="project" value="UniProtKB-KW"/>
</dbReference>
<reference evidence="4" key="1">
    <citation type="submission" date="2022-10" db="EMBL/GenBank/DDBJ databases">
        <title>Culturing micro-colonial fungi from biological soil crusts in the Mojave desert and describing Neophaeococcomyces mojavensis, and introducing the new genera and species Taxawa tesnikishii.</title>
        <authorList>
            <person name="Kurbessoian T."/>
            <person name="Stajich J.E."/>
        </authorList>
    </citation>
    <scope>NUCLEOTIDE SEQUENCE</scope>
    <source>
        <strain evidence="4">TK_35</strain>
    </source>
</reference>
<dbReference type="PANTHER" id="PTHR47990">
    <property type="entry name" value="2-OXOGLUTARATE (2OG) AND FE(II)-DEPENDENT OXYGENASE SUPERFAMILY PROTEIN-RELATED"/>
    <property type="match status" value="1"/>
</dbReference>
<keyword evidence="2" id="KW-0560">Oxidoreductase</keyword>